<protein>
    <recommendedName>
        <fullName evidence="3">Type II toxin-antitoxin system RelE/ParE family toxin</fullName>
    </recommendedName>
</protein>
<evidence type="ECO:0000313" key="1">
    <source>
        <dbReference type="EMBL" id="ASM78627.1"/>
    </source>
</evidence>
<proteinExistence type="predicted"/>
<reference evidence="1 2" key="1">
    <citation type="submission" date="2017-07" db="EMBL/GenBank/DDBJ databases">
        <title>Complete Genome Sequence of the cosmetic ferment Vitreoscilla filiformis (ATCC15551).</title>
        <authorList>
            <person name="Contreras S."/>
            <person name="Sagory-Zalkind P."/>
            <person name="Blanquart H."/>
            <person name="Iltis A."/>
            <person name="Morand S.C."/>
        </authorList>
    </citation>
    <scope>NUCLEOTIDE SEQUENCE [LARGE SCALE GENOMIC DNA]</scope>
    <source>
        <strain evidence="1 2">ATCC 15551</strain>
    </source>
</reference>
<evidence type="ECO:0000313" key="2">
    <source>
        <dbReference type="Proteomes" id="UP000199729"/>
    </source>
</evidence>
<dbReference type="Proteomes" id="UP000199729">
    <property type="component" value="Chromosome"/>
</dbReference>
<sequence>MSSAWRTTPTYASAFSKYLKRQDRAFQATVRDVIEDDILPNPLVGTQKAGDLSDFWVYKFKHNKQQYLIAYRFPDYKNQAMALRKLLNTSPVVETSLEIINISVAFEQLGSHENFYDELKVRQR</sequence>
<dbReference type="InterPro" id="IPR031552">
    <property type="entry name" value="ParE-like_toxin"/>
</dbReference>
<dbReference type="EMBL" id="CP022423">
    <property type="protein sequence ID" value="ASM78627.1"/>
    <property type="molecule type" value="Genomic_DNA"/>
</dbReference>
<accession>A0A221KIF5</accession>
<gene>
    <name evidence="1" type="ORF">VITFI_CDS2850</name>
</gene>
<organism evidence="1 2">
    <name type="scientific">Vitreoscilla filiformis</name>
    <dbReference type="NCBI Taxonomy" id="63"/>
    <lineage>
        <taxon>Bacteria</taxon>
        <taxon>Pseudomonadati</taxon>
        <taxon>Pseudomonadota</taxon>
        <taxon>Betaproteobacteria</taxon>
        <taxon>Neisseriales</taxon>
        <taxon>Neisseriaceae</taxon>
        <taxon>Vitreoscilla</taxon>
    </lineage>
</organism>
<dbReference type="KEGG" id="vff:VITFI_CDS2850"/>
<dbReference type="Pfam" id="PF15781">
    <property type="entry name" value="ParE-like_toxin"/>
    <property type="match status" value="1"/>
</dbReference>
<evidence type="ECO:0008006" key="3">
    <source>
        <dbReference type="Google" id="ProtNLM"/>
    </source>
</evidence>
<keyword evidence="2" id="KW-1185">Reference proteome</keyword>
<name>A0A221KIF5_VITFI</name>
<dbReference type="AlphaFoldDB" id="A0A221KIF5"/>